<proteinExistence type="predicted"/>
<comment type="caution">
    <text evidence="2">The sequence shown here is derived from an EMBL/GenBank/DDBJ whole genome shotgun (WGS) entry which is preliminary data.</text>
</comment>
<evidence type="ECO:0000256" key="1">
    <source>
        <dbReference type="SAM" id="SignalP"/>
    </source>
</evidence>
<sequence>MARGLTFSAGLTALIALALVHETLSANDHYCPPSSCGNISNISAPFRLKSDPEICGDSRYELSLIDMTAYTTFQPKITKLEPYEYRWKKSNTEYGNPELSRIVVFMNCEKPVNSPYYLDTSTCINNSSNYISRSKRYRYVKVGKTNANEMADSCRVEKMTRTSWPRNDDPDVSCKDVHNELVYGFEISWLGGNCESFCGRQYSHCNLNDTNHIQCYGKIIGG</sequence>
<keyword evidence="3" id="KW-1185">Reference proteome</keyword>
<evidence type="ECO:0000313" key="2">
    <source>
        <dbReference type="EMBL" id="KAL0007385.1"/>
    </source>
</evidence>
<dbReference type="AlphaFoldDB" id="A0AAW2DDQ8"/>
<feature type="signal peptide" evidence="1">
    <location>
        <begin position="1"/>
        <end position="25"/>
    </location>
</feature>
<protein>
    <submittedName>
        <fullName evidence="2">Uncharacterized protein</fullName>
    </submittedName>
</protein>
<dbReference type="Proteomes" id="UP001459277">
    <property type="component" value="Unassembled WGS sequence"/>
</dbReference>
<name>A0AAW2DDQ8_9ROSI</name>
<dbReference type="PANTHER" id="PTHR33138">
    <property type="entry name" value="OS01G0690200 PROTEIN"/>
    <property type="match status" value="1"/>
</dbReference>
<accession>A0AAW2DDQ8</accession>
<feature type="chain" id="PRO_5043968573" evidence="1">
    <location>
        <begin position="26"/>
        <end position="222"/>
    </location>
</feature>
<dbReference type="EMBL" id="JAZDWU010000003">
    <property type="protein sequence ID" value="KAL0007385.1"/>
    <property type="molecule type" value="Genomic_DNA"/>
</dbReference>
<evidence type="ECO:0000313" key="3">
    <source>
        <dbReference type="Proteomes" id="UP001459277"/>
    </source>
</evidence>
<organism evidence="2 3">
    <name type="scientific">Lithocarpus litseifolius</name>
    <dbReference type="NCBI Taxonomy" id="425828"/>
    <lineage>
        <taxon>Eukaryota</taxon>
        <taxon>Viridiplantae</taxon>
        <taxon>Streptophyta</taxon>
        <taxon>Embryophyta</taxon>
        <taxon>Tracheophyta</taxon>
        <taxon>Spermatophyta</taxon>
        <taxon>Magnoliopsida</taxon>
        <taxon>eudicotyledons</taxon>
        <taxon>Gunneridae</taxon>
        <taxon>Pentapetalae</taxon>
        <taxon>rosids</taxon>
        <taxon>fabids</taxon>
        <taxon>Fagales</taxon>
        <taxon>Fagaceae</taxon>
        <taxon>Lithocarpus</taxon>
    </lineage>
</organism>
<gene>
    <name evidence="2" type="ORF">SO802_008887</name>
</gene>
<reference evidence="2 3" key="1">
    <citation type="submission" date="2024-01" db="EMBL/GenBank/DDBJ databases">
        <title>A telomere-to-telomere, gap-free genome of sweet tea (Lithocarpus litseifolius).</title>
        <authorList>
            <person name="Zhou J."/>
        </authorList>
    </citation>
    <scope>NUCLEOTIDE SEQUENCE [LARGE SCALE GENOMIC DNA]</scope>
    <source>
        <strain evidence="2">Zhou-2022a</strain>
        <tissue evidence="2">Leaf</tissue>
    </source>
</reference>
<dbReference type="PANTHER" id="PTHR33138:SF30">
    <property type="entry name" value="LEAF RUST 10 DISEASE-RESISTANCE LOCUS RECEPTOR-LIKE PROTEIN KINASE-LIKE 2.7"/>
    <property type="match status" value="1"/>
</dbReference>
<keyword evidence="1" id="KW-0732">Signal</keyword>